<feature type="repeat" description="ANK" evidence="2">
    <location>
        <begin position="540"/>
        <end position="572"/>
    </location>
</feature>
<keyword evidence="2" id="KW-0040">ANK repeat</keyword>
<evidence type="ECO:0000256" key="1">
    <source>
        <dbReference type="ARBA" id="ARBA00022737"/>
    </source>
</evidence>
<protein>
    <recommendedName>
        <fullName evidence="3">Nephrocystin 3-like N-terminal domain-containing protein</fullName>
    </recommendedName>
</protein>
<evidence type="ECO:0000259" key="3">
    <source>
        <dbReference type="Pfam" id="PF24883"/>
    </source>
</evidence>
<name>A0AA40C689_9PEZI</name>
<gene>
    <name evidence="4" type="ORF">B0T14DRAFT_543178</name>
</gene>
<dbReference type="InterPro" id="IPR027417">
    <property type="entry name" value="P-loop_NTPase"/>
</dbReference>
<sequence length="594" mass="66892">MGQRSCSHWQCRGISKVDYRSQQNDHISRWQPGTGLWLLETTEFDTWTNGSAQTLLCPGFPGAGKMILTSIVVENLASQFKDNKDVGIAYIYCNLRRQMEQDATRILAAIFRQLIQNRPDLVKMMGSLFEKHDSEKTSLSFIEISQSPRTLTMSSKSFIIFTLWMNWQASCGVNVFFTSRLIPEITNQLAQFPFVEVRASSEDVQKYIEANLSILRPGYQKKFLLAHIYLDSLGEKYTVSGVRRALTQLPRKKRRPSEDSRLEALDQAYDEALERIIGRDNRCENWPRKSPAELDPDNIPSVEDMVSVRAGLVTVDEESSIVRLTHYTTQEYFEQSNSWFPGAHAYILGNCITYLSFDVFGRRFTSWDEVRQLQREYPLLRYAAENWGYYVPATPLNDTHPVISFLKSSQVSLAGVLAVGSHTKGMHLAAYFGLDHALMTLIEQGLNPDLKSGRGQTPLSLADNRVDPNSSDCSRVAPLTWAARHGHEEIIKLLLARDDKGADPNAKDNNDCTPDNIGRTPISWAAGEYRGADPSFGDFTGRTPLSWAMGNDKQYAAKALLENGADAARVDQDGRSPLDWAIRNGHSAMKIELN</sequence>
<dbReference type="Pfam" id="PF12796">
    <property type="entry name" value="Ank_2"/>
    <property type="match status" value="2"/>
</dbReference>
<dbReference type="Gene3D" id="1.25.40.20">
    <property type="entry name" value="Ankyrin repeat-containing domain"/>
    <property type="match status" value="2"/>
</dbReference>
<dbReference type="PANTHER" id="PTHR10039:SF15">
    <property type="entry name" value="NACHT DOMAIN-CONTAINING PROTEIN"/>
    <property type="match status" value="1"/>
</dbReference>
<evidence type="ECO:0000313" key="5">
    <source>
        <dbReference type="Proteomes" id="UP001175000"/>
    </source>
</evidence>
<keyword evidence="5" id="KW-1185">Reference proteome</keyword>
<dbReference type="Gene3D" id="3.40.50.300">
    <property type="entry name" value="P-loop containing nucleotide triphosphate hydrolases"/>
    <property type="match status" value="1"/>
</dbReference>
<dbReference type="SMART" id="SM00248">
    <property type="entry name" value="ANK"/>
    <property type="match status" value="3"/>
</dbReference>
<dbReference type="PROSITE" id="PS50088">
    <property type="entry name" value="ANK_REPEAT"/>
    <property type="match status" value="1"/>
</dbReference>
<dbReference type="PROSITE" id="PS50297">
    <property type="entry name" value="ANK_REP_REGION"/>
    <property type="match status" value="1"/>
</dbReference>
<evidence type="ECO:0000256" key="2">
    <source>
        <dbReference type="PROSITE-ProRule" id="PRU00023"/>
    </source>
</evidence>
<accession>A0AA40C689</accession>
<dbReference type="EMBL" id="JAULSU010000002">
    <property type="protein sequence ID" value="KAK0626209.1"/>
    <property type="molecule type" value="Genomic_DNA"/>
</dbReference>
<keyword evidence="1" id="KW-0677">Repeat</keyword>
<dbReference type="InterPro" id="IPR056884">
    <property type="entry name" value="NPHP3-like_N"/>
</dbReference>
<evidence type="ECO:0000313" key="4">
    <source>
        <dbReference type="EMBL" id="KAK0626209.1"/>
    </source>
</evidence>
<comment type="caution">
    <text evidence="4">The sequence shown here is derived from an EMBL/GenBank/DDBJ whole genome shotgun (WGS) entry which is preliminary data.</text>
</comment>
<dbReference type="AlphaFoldDB" id="A0AA40C689"/>
<reference evidence="4" key="1">
    <citation type="submission" date="2023-06" db="EMBL/GenBank/DDBJ databases">
        <title>Genome-scale phylogeny and comparative genomics of the fungal order Sordariales.</title>
        <authorList>
            <consortium name="Lawrence Berkeley National Laboratory"/>
            <person name="Hensen N."/>
            <person name="Bonometti L."/>
            <person name="Westerberg I."/>
            <person name="Brannstrom I.O."/>
            <person name="Guillou S."/>
            <person name="Cros-Aarteil S."/>
            <person name="Calhoun S."/>
            <person name="Haridas S."/>
            <person name="Kuo A."/>
            <person name="Mondo S."/>
            <person name="Pangilinan J."/>
            <person name="Riley R."/>
            <person name="Labutti K."/>
            <person name="Andreopoulos B."/>
            <person name="Lipzen A."/>
            <person name="Chen C."/>
            <person name="Yanf M."/>
            <person name="Daum C."/>
            <person name="Ng V."/>
            <person name="Clum A."/>
            <person name="Steindorff A."/>
            <person name="Ohm R."/>
            <person name="Martin F."/>
            <person name="Silar P."/>
            <person name="Natvig D."/>
            <person name="Lalanne C."/>
            <person name="Gautier V."/>
            <person name="Ament-Velasquez S.L."/>
            <person name="Kruys A."/>
            <person name="Hutchinson M.I."/>
            <person name="Powell A.J."/>
            <person name="Barry K."/>
            <person name="Miller A.N."/>
            <person name="Grigoriev I.V."/>
            <person name="Debuchy R."/>
            <person name="Gladieux P."/>
            <person name="Thoren M.H."/>
            <person name="Johannesson H."/>
        </authorList>
    </citation>
    <scope>NUCLEOTIDE SEQUENCE</scope>
    <source>
        <strain evidence="4">CBS 606.72</strain>
    </source>
</reference>
<dbReference type="PANTHER" id="PTHR10039">
    <property type="entry name" value="AMELOGENIN"/>
    <property type="match status" value="1"/>
</dbReference>
<dbReference type="InterPro" id="IPR002110">
    <property type="entry name" value="Ankyrin_rpt"/>
</dbReference>
<proteinExistence type="predicted"/>
<dbReference type="InterPro" id="IPR036770">
    <property type="entry name" value="Ankyrin_rpt-contain_sf"/>
</dbReference>
<feature type="domain" description="Nephrocystin 3-like N-terminal" evidence="3">
    <location>
        <begin position="33"/>
        <end position="141"/>
    </location>
</feature>
<dbReference type="SUPFAM" id="SSF48403">
    <property type="entry name" value="Ankyrin repeat"/>
    <property type="match status" value="1"/>
</dbReference>
<dbReference type="Pfam" id="PF24883">
    <property type="entry name" value="NPHP3_N"/>
    <property type="match status" value="1"/>
</dbReference>
<dbReference type="Proteomes" id="UP001175000">
    <property type="component" value="Unassembled WGS sequence"/>
</dbReference>
<organism evidence="4 5">
    <name type="scientific">Immersiella caudata</name>
    <dbReference type="NCBI Taxonomy" id="314043"/>
    <lineage>
        <taxon>Eukaryota</taxon>
        <taxon>Fungi</taxon>
        <taxon>Dikarya</taxon>
        <taxon>Ascomycota</taxon>
        <taxon>Pezizomycotina</taxon>
        <taxon>Sordariomycetes</taxon>
        <taxon>Sordariomycetidae</taxon>
        <taxon>Sordariales</taxon>
        <taxon>Lasiosphaeriaceae</taxon>
        <taxon>Immersiella</taxon>
    </lineage>
</organism>